<dbReference type="GO" id="GO:0005886">
    <property type="term" value="C:plasma membrane"/>
    <property type="evidence" value="ECO:0007669"/>
    <property type="project" value="UniProtKB-SubCell"/>
</dbReference>
<dbReference type="Pfam" id="PF20560">
    <property type="entry name" value="MotA_N"/>
    <property type="match status" value="1"/>
</dbReference>
<dbReference type="PANTHER" id="PTHR30433">
    <property type="entry name" value="CHEMOTAXIS PROTEIN MOTA"/>
    <property type="match status" value="1"/>
</dbReference>
<keyword evidence="5" id="KW-0145">Chemotaxis</keyword>
<feature type="transmembrane region" description="Helical" evidence="12">
    <location>
        <begin position="172"/>
        <end position="193"/>
    </location>
</feature>
<gene>
    <name evidence="15" type="primary">pomA_13</name>
    <name evidence="15" type="ORF">SDC9_107092</name>
</gene>
<accession>A0A645B6J8</accession>
<dbReference type="Pfam" id="PF01618">
    <property type="entry name" value="MotA_ExbB"/>
    <property type="match status" value="1"/>
</dbReference>
<keyword evidence="6 12" id="KW-0812">Transmembrane</keyword>
<feature type="transmembrane region" description="Helical" evidence="12">
    <location>
        <begin position="31"/>
        <end position="53"/>
    </location>
</feature>
<keyword evidence="10" id="KW-0406">Ion transport</keyword>
<dbReference type="InterPro" id="IPR046786">
    <property type="entry name" value="MotA_N"/>
</dbReference>
<comment type="subcellular location">
    <subcellularLocation>
        <location evidence="1">Cell membrane</location>
        <topology evidence="1">Multi-pass membrane protein</topology>
    </subcellularLocation>
</comment>
<dbReference type="PROSITE" id="PS01307">
    <property type="entry name" value="MOTA"/>
    <property type="match status" value="1"/>
</dbReference>
<dbReference type="AlphaFoldDB" id="A0A645B6J8"/>
<evidence type="ECO:0000256" key="6">
    <source>
        <dbReference type="ARBA" id="ARBA00022692"/>
    </source>
</evidence>
<feature type="domain" description="MotA/TolQ/ExbB proton channel" evidence="13">
    <location>
        <begin position="123"/>
        <end position="236"/>
    </location>
</feature>
<keyword evidence="3" id="KW-0813">Transport</keyword>
<keyword evidence="8" id="KW-0375">Hydrogen ion transport</keyword>
<evidence type="ECO:0000256" key="8">
    <source>
        <dbReference type="ARBA" id="ARBA00022781"/>
    </source>
</evidence>
<feature type="domain" description="Motility protein A N-terminal" evidence="14">
    <location>
        <begin position="6"/>
        <end position="89"/>
    </location>
</feature>
<keyword evidence="4" id="KW-1003">Cell membrane</keyword>
<keyword evidence="11 12" id="KW-0472">Membrane</keyword>
<evidence type="ECO:0000256" key="11">
    <source>
        <dbReference type="ARBA" id="ARBA00023136"/>
    </source>
</evidence>
<comment type="similarity">
    <text evidence="2">Belongs to the MotA family.</text>
</comment>
<keyword evidence="9 12" id="KW-1133">Transmembrane helix</keyword>
<evidence type="ECO:0000256" key="9">
    <source>
        <dbReference type="ARBA" id="ARBA00022989"/>
    </source>
</evidence>
<dbReference type="GO" id="GO:0006935">
    <property type="term" value="P:chemotaxis"/>
    <property type="evidence" value="ECO:0007669"/>
    <property type="project" value="UniProtKB-KW"/>
</dbReference>
<name>A0A645B6J8_9ZZZZ</name>
<evidence type="ECO:0000256" key="7">
    <source>
        <dbReference type="ARBA" id="ARBA00022779"/>
    </source>
</evidence>
<evidence type="ECO:0000259" key="14">
    <source>
        <dbReference type="Pfam" id="PF20560"/>
    </source>
</evidence>
<proteinExistence type="inferred from homology"/>
<dbReference type="EMBL" id="VSSQ01017700">
    <property type="protein sequence ID" value="MPM60241.1"/>
    <property type="molecule type" value="Genomic_DNA"/>
</dbReference>
<evidence type="ECO:0000259" key="13">
    <source>
        <dbReference type="Pfam" id="PF01618"/>
    </source>
</evidence>
<dbReference type="InterPro" id="IPR000540">
    <property type="entry name" value="Flag_MotA_CS"/>
</dbReference>
<dbReference type="InterPro" id="IPR002898">
    <property type="entry name" value="MotA_ExbB_proton_chnl"/>
</dbReference>
<evidence type="ECO:0000256" key="10">
    <source>
        <dbReference type="ARBA" id="ARBA00023065"/>
    </source>
</evidence>
<protein>
    <submittedName>
        <fullName evidence="15">Chemotaxis protein PomA</fullName>
    </submittedName>
</protein>
<reference evidence="15" key="1">
    <citation type="submission" date="2019-08" db="EMBL/GenBank/DDBJ databases">
        <authorList>
            <person name="Kucharzyk K."/>
            <person name="Murdoch R.W."/>
            <person name="Higgins S."/>
            <person name="Loffler F."/>
        </authorList>
    </citation>
    <scope>NUCLEOTIDE SEQUENCE</scope>
</reference>
<evidence type="ECO:0000313" key="15">
    <source>
        <dbReference type="EMBL" id="MPM60241.1"/>
    </source>
</evidence>
<evidence type="ECO:0000256" key="12">
    <source>
        <dbReference type="SAM" id="Phobius"/>
    </source>
</evidence>
<evidence type="ECO:0000256" key="1">
    <source>
        <dbReference type="ARBA" id="ARBA00004651"/>
    </source>
</evidence>
<comment type="caution">
    <text evidence="15">The sequence shown here is derived from an EMBL/GenBank/DDBJ whole genome shotgun (WGS) entry which is preliminary data.</text>
</comment>
<evidence type="ECO:0000256" key="5">
    <source>
        <dbReference type="ARBA" id="ARBA00022500"/>
    </source>
</evidence>
<organism evidence="15">
    <name type="scientific">bioreactor metagenome</name>
    <dbReference type="NCBI Taxonomy" id="1076179"/>
    <lineage>
        <taxon>unclassified sequences</taxon>
        <taxon>metagenomes</taxon>
        <taxon>ecological metagenomes</taxon>
    </lineage>
</organism>
<keyword evidence="7" id="KW-0283">Flagellar rotation</keyword>
<sequence length="287" mass="30782">MDLMSILGLIIGIVSMAGGYAMDGGNLGALWLLSAMVIVAGGALGSVMLAYGLDQFKRFPALFISLFKQPKTNMANTIDFLVKLSESARKDGILSLEKIIEAEEGTDKGTDKGADKGKGKSKGKIDPFLKSGIMMVIDGADLEQIKSFLETDIAVNDQKAASEISMFDTMAAFAPAYGMIGTIMGLIQVLANMTSPESMAAAISVAFITTLYGSLIANVICIPAANKLRMRLEYSQTIKEMIIEGICGIRNGDNPKILRERLSPYLVYTASSKKGKAENVEAKRKKK</sequence>
<dbReference type="InterPro" id="IPR047055">
    <property type="entry name" value="MotA-like"/>
</dbReference>
<feature type="transmembrane region" description="Helical" evidence="12">
    <location>
        <begin position="199"/>
        <end position="222"/>
    </location>
</feature>
<evidence type="ECO:0000256" key="2">
    <source>
        <dbReference type="ARBA" id="ARBA00008038"/>
    </source>
</evidence>
<dbReference type="GO" id="GO:1902600">
    <property type="term" value="P:proton transmembrane transport"/>
    <property type="evidence" value="ECO:0007669"/>
    <property type="project" value="UniProtKB-KW"/>
</dbReference>
<evidence type="ECO:0000256" key="4">
    <source>
        <dbReference type="ARBA" id="ARBA00022475"/>
    </source>
</evidence>
<dbReference type="GO" id="GO:0071978">
    <property type="term" value="P:bacterial-type flagellum-dependent swarming motility"/>
    <property type="evidence" value="ECO:0007669"/>
    <property type="project" value="InterPro"/>
</dbReference>
<evidence type="ECO:0000256" key="3">
    <source>
        <dbReference type="ARBA" id="ARBA00022448"/>
    </source>
</evidence>